<dbReference type="Proteomes" id="UP000199315">
    <property type="component" value="Unassembled WGS sequence"/>
</dbReference>
<protein>
    <recommendedName>
        <fullName evidence="7">Protein-L-isoaspartate O-methyltransferase</fullName>
        <ecNumber evidence="7">2.1.1.77</ecNumber>
    </recommendedName>
    <alternativeName>
        <fullName evidence="7">L-isoaspartyl protein carboxyl methyltransferase</fullName>
    </alternativeName>
    <alternativeName>
        <fullName evidence="7">Protein L-isoaspartyl methyltransferase</fullName>
    </alternativeName>
    <alternativeName>
        <fullName evidence="7">Protein-beta-aspartate methyltransferase</fullName>
        <shortName evidence="7">PIMT</shortName>
    </alternativeName>
</protein>
<keyword evidence="6 7" id="KW-0949">S-adenosyl-L-methionine</keyword>
<dbReference type="FunFam" id="3.40.50.150:FF:000010">
    <property type="entry name" value="Protein-L-isoaspartate O-methyltransferase"/>
    <property type="match status" value="1"/>
</dbReference>
<accession>A0A1D3TR72</accession>
<evidence type="ECO:0000256" key="4">
    <source>
        <dbReference type="ARBA" id="ARBA00022603"/>
    </source>
</evidence>
<evidence type="ECO:0000313" key="9">
    <source>
        <dbReference type="Proteomes" id="UP000199315"/>
    </source>
</evidence>
<dbReference type="Pfam" id="PF01135">
    <property type="entry name" value="PCMT"/>
    <property type="match status" value="1"/>
</dbReference>
<dbReference type="AlphaFoldDB" id="A0A1D3TR72"/>
<feature type="active site" evidence="7">
    <location>
        <position position="42"/>
    </location>
</feature>
<comment type="similarity">
    <text evidence="2 7">Belongs to the methyltransferase superfamily. L-isoaspartyl/D-aspartyl protein methyltransferase family.</text>
</comment>
<gene>
    <name evidence="7" type="primary">pcm</name>
    <name evidence="8" type="ORF">SAMN05421730_1003212</name>
</gene>
<keyword evidence="5 7" id="KW-0808">Transferase</keyword>
<dbReference type="EC" id="2.1.1.77" evidence="7"/>
<evidence type="ECO:0000256" key="3">
    <source>
        <dbReference type="ARBA" id="ARBA00022490"/>
    </source>
</evidence>
<dbReference type="SUPFAM" id="SSF53335">
    <property type="entry name" value="S-adenosyl-L-methionine-dependent methyltransferases"/>
    <property type="match status" value="1"/>
</dbReference>
<evidence type="ECO:0000256" key="6">
    <source>
        <dbReference type="ARBA" id="ARBA00022691"/>
    </source>
</evidence>
<proteinExistence type="inferred from homology"/>
<keyword evidence="9" id="KW-1185">Reference proteome</keyword>
<evidence type="ECO:0000256" key="7">
    <source>
        <dbReference type="HAMAP-Rule" id="MF_00090"/>
    </source>
</evidence>
<dbReference type="PROSITE" id="PS01279">
    <property type="entry name" value="PCMT"/>
    <property type="match status" value="1"/>
</dbReference>
<comment type="subcellular location">
    <subcellularLocation>
        <location evidence="1 7">Cytoplasm</location>
    </subcellularLocation>
</comment>
<dbReference type="CDD" id="cd02440">
    <property type="entry name" value="AdoMet_MTases"/>
    <property type="match status" value="1"/>
</dbReference>
<comment type="function">
    <text evidence="7">Catalyzes the methyl esterification of L-isoaspartyl residues in peptides and proteins that result from spontaneous decomposition of normal L-aspartyl and L-asparaginyl residues. It plays a role in the repair and/or degradation of damaged proteins.</text>
</comment>
<keyword evidence="4 7" id="KW-0489">Methyltransferase</keyword>
<dbReference type="InterPro" id="IPR029063">
    <property type="entry name" value="SAM-dependent_MTases_sf"/>
</dbReference>
<dbReference type="NCBIfam" id="NF001453">
    <property type="entry name" value="PRK00312.1"/>
    <property type="match status" value="1"/>
</dbReference>
<dbReference type="GO" id="GO:0005737">
    <property type="term" value="C:cytoplasm"/>
    <property type="evidence" value="ECO:0007669"/>
    <property type="project" value="UniProtKB-SubCell"/>
</dbReference>
<dbReference type="PANTHER" id="PTHR11579">
    <property type="entry name" value="PROTEIN-L-ISOASPARTATE O-METHYLTRANSFERASE"/>
    <property type="match status" value="1"/>
</dbReference>
<dbReference type="EMBL" id="FMKA01000003">
    <property type="protein sequence ID" value="SCP96131.1"/>
    <property type="molecule type" value="Genomic_DNA"/>
</dbReference>
<dbReference type="GO" id="GO:0032259">
    <property type="term" value="P:methylation"/>
    <property type="evidence" value="ECO:0007669"/>
    <property type="project" value="UniProtKB-KW"/>
</dbReference>
<dbReference type="NCBIfam" id="TIGR00080">
    <property type="entry name" value="pimt"/>
    <property type="match status" value="1"/>
</dbReference>
<sequence>MNYDELLAFFKKLDRSAFIDNEYKPYSGVDEALPIGYGQTISQPSLVVEMTRLLGPEKDSRVLEIGTGSGYQTALLAEFSGQVFTVERIQELSVKAQDRLEEMGYKNIVFKVGDGSEGWEENAPYDRIMVTAAASELPQELIDQLKPGGRMVIPVGPPDMQELVLVTKDMKDEVDSEVIEHVRFVELHGKYGWREPNF</sequence>
<dbReference type="STRING" id="1619234.SAMN05421730_1003212"/>
<dbReference type="GO" id="GO:0004719">
    <property type="term" value="F:protein-L-isoaspartate (D-aspartate) O-methyltransferase activity"/>
    <property type="evidence" value="ECO:0007669"/>
    <property type="project" value="UniProtKB-UniRule"/>
</dbReference>
<evidence type="ECO:0000256" key="1">
    <source>
        <dbReference type="ARBA" id="ARBA00004496"/>
    </source>
</evidence>
<dbReference type="InterPro" id="IPR000682">
    <property type="entry name" value="PCMT"/>
</dbReference>
<evidence type="ECO:0000256" key="5">
    <source>
        <dbReference type="ARBA" id="ARBA00022679"/>
    </source>
</evidence>
<comment type="catalytic activity">
    <reaction evidence="7">
        <text>[protein]-L-isoaspartate + S-adenosyl-L-methionine = [protein]-L-isoaspartate alpha-methyl ester + S-adenosyl-L-homocysteine</text>
        <dbReference type="Rhea" id="RHEA:12705"/>
        <dbReference type="Rhea" id="RHEA-COMP:12143"/>
        <dbReference type="Rhea" id="RHEA-COMP:12144"/>
        <dbReference type="ChEBI" id="CHEBI:57856"/>
        <dbReference type="ChEBI" id="CHEBI:59789"/>
        <dbReference type="ChEBI" id="CHEBI:90596"/>
        <dbReference type="ChEBI" id="CHEBI:90598"/>
        <dbReference type="EC" id="2.1.1.77"/>
    </reaction>
</comment>
<dbReference type="PANTHER" id="PTHR11579:SF0">
    <property type="entry name" value="PROTEIN-L-ISOASPARTATE(D-ASPARTATE) O-METHYLTRANSFERASE"/>
    <property type="match status" value="1"/>
</dbReference>
<dbReference type="OrthoDB" id="9772751at2"/>
<organism evidence="8 9">
    <name type="scientific">Anaerobium acetethylicum</name>
    <dbReference type="NCBI Taxonomy" id="1619234"/>
    <lineage>
        <taxon>Bacteria</taxon>
        <taxon>Bacillati</taxon>
        <taxon>Bacillota</taxon>
        <taxon>Clostridia</taxon>
        <taxon>Lachnospirales</taxon>
        <taxon>Lachnospiraceae</taxon>
        <taxon>Anaerobium</taxon>
    </lineage>
</organism>
<dbReference type="Gene3D" id="3.40.50.150">
    <property type="entry name" value="Vaccinia Virus protein VP39"/>
    <property type="match status" value="1"/>
</dbReference>
<reference evidence="8 9" key="1">
    <citation type="submission" date="2016-09" db="EMBL/GenBank/DDBJ databases">
        <authorList>
            <person name="Capua I."/>
            <person name="De Benedictis P."/>
            <person name="Joannis T."/>
            <person name="Lombin L.H."/>
            <person name="Cattoli G."/>
        </authorList>
    </citation>
    <scope>NUCLEOTIDE SEQUENCE [LARGE SCALE GENOMIC DNA]</scope>
    <source>
        <strain evidence="8 9">GluBS11</strain>
    </source>
</reference>
<keyword evidence="3 7" id="KW-0963">Cytoplasm</keyword>
<dbReference type="HAMAP" id="MF_00090">
    <property type="entry name" value="PIMT"/>
    <property type="match status" value="1"/>
</dbReference>
<dbReference type="GO" id="GO:0030091">
    <property type="term" value="P:protein repair"/>
    <property type="evidence" value="ECO:0007669"/>
    <property type="project" value="UniProtKB-UniRule"/>
</dbReference>
<evidence type="ECO:0000313" key="8">
    <source>
        <dbReference type="EMBL" id="SCP96131.1"/>
    </source>
</evidence>
<evidence type="ECO:0000256" key="2">
    <source>
        <dbReference type="ARBA" id="ARBA00005369"/>
    </source>
</evidence>
<name>A0A1D3TR72_9FIRM</name>